<gene>
    <name evidence="10" type="primary">plsY</name>
    <name evidence="11" type="ORF">GMO_26850</name>
</gene>
<dbReference type="AlphaFoldDB" id="G6XMG7"/>
<feature type="transmembrane region" description="Helical" evidence="10">
    <location>
        <begin position="57"/>
        <end position="79"/>
    </location>
</feature>
<keyword evidence="1 10" id="KW-1003">Cell membrane</keyword>
<dbReference type="PATRIC" id="fig|1088869.3.peg.2678"/>
<keyword evidence="12" id="KW-1185">Reference proteome</keyword>
<reference evidence="11 12" key="1">
    <citation type="submission" date="2011-10" db="EMBL/GenBank/DDBJ databases">
        <title>Genome sequence of Gluconobacter morbifer G707, isolated from Drosophila gut.</title>
        <authorList>
            <person name="Lee W.-J."/>
            <person name="Kim E.-K."/>
        </authorList>
    </citation>
    <scope>NUCLEOTIDE SEQUENCE [LARGE SCALE GENOMIC DNA]</scope>
    <source>
        <strain evidence="11 12">G707</strain>
    </source>
</reference>
<evidence type="ECO:0000256" key="10">
    <source>
        <dbReference type="HAMAP-Rule" id="MF_01043"/>
    </source>
</evidence>
<dbReference type="PANTHER" id="PTHR30309">
    <property type="entry name" value="INNER MEMBRANE PROTEIN YGIH"/>
    <property type="match status" value="1"/>
</dbReference>
<comment type="function">
    <text evidence="10">Catalyzes the transfer of an acyl group from acyl-phosphate (acyl-PO(4)) to glycerol-3-phosphate (G3P) to form lysophosphatidic acid (LPA). This enzyme utilizes acyl-phosphate as fatty acyl donor, but not acyl-CoA or acyl-ACP.</text>
</comment>
<dbReference type="Proteomes" id="UP000004949">
    <property type="component" value="Unassembled WGS sequence"/>
</dbReference>
<dbReference type="RefSeq" id="WP_008852826.1">
    <property type="nucleotide sequence ID" value="NZ_AGQV01000013.1"/>
</dbReference>
<evidence type="ECO:0000256" key="2">
    <source>
        <dbReference type="ARBA" id="ARBA00022516"/>
    </source>
</evidence>
<dbReference type="GO" id="GO:0005886">
    <property type="term" value="C:plasma membrane"/>
    <property type="evidence" value="ECO:0007669"/>
    <property type="project" value="UniProtKB-SubCell"/>
</dbReference>
<keyword evidence="7 10" id="KW-0472">Membrane</keyword>
<feature type="transmembrane region" description="Helical" evidence="10">
    <location>
        <begin position="113"/>
        <end position="137"/>
    </location>
</feature>
<dbReference type="STRING" id="1088869.GMO_26850"/>
<evidence type="ECO:0000256" key="1">
    <source>
        <dbReference type="ARBA" id="ARBA00022475"/>
    </source>
</evidence>
<dbReference type="EMBL" id="AGQV01000013">
    <property type="protein sequence ID" value="EHH67065.1"/>
    <property type="molecule type" value="Genomic_DNA"/>
</dbReference>
<comment type="subunit">
    <text evidence="10">Probably interacts with PlsX.</text>
</comment>
<dbReference type="GO" id="GO:0043772">
    <property type="term" value="F:acyl-phosphate glycerol-3-phosphate acyltransferase activity"/>
    <property type="evidence" value="ECO:0007669"/>
    <property type="project" value="UniProtKB-UniRule"/>
</dbReference>
<evidence type="ECO:0000256" key="3">
    <source>
        <dbReference type="ARBA" id="ARBA00022679"/>
    </source>
</evidence>
<organism evidence="11 12">
    <name type="scientific">Gluconobacter morbifer G707</name>
    <dbReference type="NCBI Taxonomy" id="1088869"/>
    <lineage>
        <taxon>Bacteria</taxon>
        <taxon>Pseudomonadati</taxon>
        <taxon>Pseudomonadota</taxon>
        <taxon>Alphaproteobacteria</taxon>
        <taxon>Acetobacterales</taxon>
        <taxon>Acetobacteraceae</taxon>
        <taxon>Gluconobacter</taxon>
    </lineage>
</organism>
<dbReference type="GO" id="GO:0008654">
    <property type="term" value="P:phospholipid biosynthetic process"/>
    <property type="evidence" value="ECO:0007669"/>
    <property type="project" value="UniProtKB-UniRule"/>
</dbReference>
<comment type="similarity">
    <text evidence="10">Belongs to the PlsY family.</text>
</comment>
<comment type="catalytic activity">
    <reaction evidence="10">
        <text>an acyl phosphate + sn-glycerol 3-phosphate = a 1-acyl-sn-glycero-3-phosphate + phosphate</text>
        <dbReference type="Rhea" id="RHEA:34075"/>
        <dbReference type="ChEBI" id="CHEBI:43474"/>
        <dbReference type="ChEBI" id="CHEBI:57597"/>
        <dbReference type="ChEBI" id="CHEBI:57970"/>
        <dbReference type="ChEBI" id="CHEBI:59918"/>
        <dbReference type="EC" id="2.3.1.275"/>
    </reaction>
</comment>
<comment type="pathway">
    <text evidence="10">Lipid metabolism; phospholipid metabolism.</text>
</comment>
<proteinExistence type="inferred from homology"/>
<evidence type="ECO:0000256" key="9">
    <source>
        <dbReference type="ARBA" id="ARBA00023264"/>
    </source>
</evidence>
<dbReference type="eggNOG" id="COG0344">
    <property type="taxonomic scope" value="Bacteria"/>
</dbReference>
<name>G6XMG7_9PROT</name>
<feature type="transmembrane region" description="Helical" evidence="10">
    <location>
        <begin position="86"/>
        <end position="107"/>
    </location>
</feature>
<evidence type="ECO:0000256" key="5">
    <source>
        <dbReference type="ARBA" id="ARBA00022989"/>
    </source>
</evidence>
<dbReference type="UniPathway" id="UPA00085"/>
<evidence type="ECO:0000256" key="6">
    <source>
        <dbReference type="ARBA" id="ARBA00023098"/>
    </source>
</evidence>
<protein>
    <recommendedName>
        <fullName evidence="10">Glycerol-3-phosphate acyltransferase</fullName>
    </recommendedName>
    <alternativeName>
        <fullName evidence="10">Acyl-PO4 G3P acyltransferase</fullName>
    </alternativeName>
    <alternativeName>
        <fullName evidence="10">Acyl-phosphate--glycerol-3-phosphate acyltransferase</fullName>
    </alternativeName>
    <alternativeName>
        <fullName evidence="10">G3P acyltransferase</fullName>
        <shortName evidence="10">GPAT</shortName>
        <ecNumber evidence="10">2.3.1.275</ecNumber>
    </alternativeName>
    <alternativeName>
        <fullName evidence="10">Lysophosphatidic acid synthase</fullName>
        <shortName evidence="10">LPA synthase</shortName>
    </alternativeName>
</protein>
<keyword evidence="9 10" id="KW-1208">Phospholipid metabolism</keyword>
<dbReference type="Pfam" id="PF02660">
    <property type="entry name" value="G3P_acyltransf"/>
    <property type="match status" value="1"/>
</dbReference>
<evidence type="ECO:0000256" key="4">
    <source>
        <dbReference type="ARBA" id="ARBA00022692"/>
    </source>
</evidence>
<keyword evidence="6 10" id="KW-0443">Lipid metabolism</keyword>
<keyword evidence="3 10" id="KW-0808">Transferase</keyword>
<dbReference type="SMART" id="SM01207">
    <property type="entry name" value="G3P_acyltransf"/>
    <property type="match status" value="1"/>
</dbReference>
<dbReference type="HAMAP" id="MF_01043">
    <property type="entry name" value="PlsY"/>
    <property type="match status" value="1"/>
</dbReference>
<dbReference type="InterPro" id="IPR003811">
    <property type="entry name" value="G3P_acylTferase_PlsY"/>
</dbReference>
<sequence length="212" mass="22060">MSMSQPHLAVIALIAYFLGSIPFGLILTALCGGGDIRKVGSGNIGATNVLRTGRKGVAAATLLLDALKGALAVLIAVRFCPVQTHLAMGVAAIAVVVGHCFPVWLGFRGGKGVATGLGTIWVLCWPVGLACCIIWLAVARLSHISSAGALAAFVAAPILMAPLSEQPFHSPLPIATLLLSLLIWVRHYSNIARLLAGREPSVNIDGPPQRHQ</sequence>
<evidence type="ECO:0000313" key="12">
    <source>
        <dbReference type="Proteomes" id="UP000004949"/>
    </source>
</evidence>
<comment type="subcellular location">
    <subcellularLocation>
        <location evidence="10">Cell membrane</location>
        <topology evidence="10">Multi-pass membrane protein</topology>
    </subcellularLocation>
</comment>
<accession>G6XMG7</accession>
<keyword evidence="2 10" id="KW-0444">Lipid biosynthesis</keyword>
<evidence type="ECO:0000256" key="8">
    <source>
        <dbReference type="ARBA" id="ARBA00023209"/>
    </source>
</evidence>
<evidence type="ECO:0000313" key="11">
    <source>
        <dbReference type="EMBL" id="EHH67065.1"/>
    </source>
</evidence>
<evidence type="ECO:0000256" key="7">
    <source>
        <dbReference type="ARBA" id="ARBA00023136"/>
    </source>
</evidence>
<feature type="transmembrane region" description="Helical" evidence="10">
    <location>
        <begin position="144"/>
        <end position="162"/>
    </location>
</feature>
<dbReference type="NCBIfam" id="TIGR00023">
    <property type="entry name" value="glycerol-3-phosphate 1-O-acyltransferase PlsY"/>
    <property type="match status" value="1"/>
</dbReference>
<dbReference type="OrthoDB" id="9777124at2"/>
<dbReference type="PANTHER" id="PTHR30309:SF0">
    <property type="entry name" value="GLYCEROL-3-PHOSPHATE ACYLTRANSFERASE-RELATED"/>
    <property type="match status" value="1"/>
</dbReference>
<dbReference type="EC" id="2.3.1.275" evidence="10"/>
<keyword evidence="8 10" id="KW-0594">Phospholipid biosynthesis</keyword>
<comment type="caution">
    <text evidence="11">The sequence shown here is derived from an EMBL/GenBank/DDBJ whole genome shotgun (WGS) entry which is preliminary data.</text>
</comment>
<keyword evidence="4 10" id="KW-0812">Transmembrane</keyword>
<keyword evidence="5 10" id="KW-1133">Transmembrane helix</keyword>
<feature type="transmembrane region" description="Helical" evidence="10">
    <location>
        <begin position="168"/>
        <end position="185"/>
    </location>
</feature>